<dbReference type="InterPro" id="IPR042935">
    <property type="entry name" value="Tad1"/>
</dbReference>
<reference evidence="3" key="1">
    <citation type="submission" date="2022-11" db="EMBL/GenBank/DDBJ databases">
        <authorList>
            <person name="Petersen C."/>
        </authorList>
    </citation>
    <scope>NUCLEOTIDE SEQUENCE</scope>
    <source>
        <strain evidence="3">IBT 26290</strain>
    </source>
</reference>
<dbReference type="GO" id="GO:0043829">
    <property type="term" value="F:tRNA-specific adenosine-37 deaminase activity"/>
    <property type="evidence" value="ECO:0007669"/>
    <property type="project" value="TreeGrafter"/>
</dbReference>
<evidence type="ECO:0000256" key="1">
    <source>
        <dbReference type="SAM" id="MobiDB-lite"/>
    </source>
</evidence>
<dbReference type="InterPro" id="IPR002466">
    <property type="entry name" value="A_deamin"/>
</dbReference>
<dbReference type="PROSITE" id="PS50141">
    <property type="entry name" value="A_DEAMIN_EDITASE"/>
    <property type="match status" value="1"/>
</dbReference>
<dbReference type="RefSeq" id="XP_056540281.1">
    <property type="nucleotide sequence ID" value="XM_056690516.1"/>
</dbReference>
<proteinExistence type="predicted"/>
<keyword evidence="4" id="KW-1185">Reference proteome</keyword>
<feature type="region of interest" description="Disordered" evidence="1">
    <location>
        <begin position="397"/>
        <end position="427"/>
    </location>
</feature>
<dbReference type="SMART" id="SM00552">
    <property type="entry name" value="ADEAMc"/>
    <property type="match status" value="1"/>
</dbReference>
<dbReference type="GO" id="GO:0002100">
    <property type="term" value="P:tRNA wobble adenosine to inosine editing"/>
    <property type="evidence" value="ECO:0007669"/>
    <property type="project" value="InterPro"/>
</dbReference>
<dbReference type="PANTHER" id="PTHR47803:SF1">
    <property type="entry name" value="TRNA-SPECIFIC ADENOSINE DEAMINASE 1"/>
    <property type="match status" value="1"/>
</dbReference>
<gene>
    <name evidence="3" type="ORF">N7482_008392</name>
</gene>
<organism evidence="3 4">
    <name type="scientific">Penicillium canariense</name>
    <dbReference type="NCBI Taxonomy" id="189055"/>
    <lineage>
        <taxon>Eukaryota</taxon>
        <taxon>Fungi</taxon>
        <taxon>Dikarya</taxon>
        <taxon>Ascomycota</taxon>
        <taxon>Pezizomycotina</taxon>
        <taxon>Eurotiomycetes</taxon>
        <taxon>Eurotiomycetidae</taxon>
        <taxon>Eurotiales</taxon>
        <taxon>Aspergillaceae</taxon>
        <taxon>Penicillium</taxon>
    </lineage>
</organism>
<dbReference type="GO" id="GO:0003723">
    <property type="term" value="F:RNA binding"/>
    <property type="evidence" value="ECO:0007669"/>
    <property type="project" value="InterPro"/>
</dbReference>
<evidence type="ECO:0000259" key="2">
    <source>
        <dbReference type="PROSITE" id="PS50141"/>
    </source>
</evidence>
<evidence type="ECO:0000313" key="3">
    <source>
        <dbReference type="EMBL" id="KAJ5157292.1"/>
    </source>
</evidence>
<dbReference type="AlphaFoldDB" id="A0A9W9HTU4"/>
<dbReference type="OrthoDB" id="10268011at2759"/>
<reference evidence="3" key="2">
    <citation type="journal article" date="2023" name="IMA Fungus">
        <title>Comparative genomic study of the Penicillium genus elucidates a diverse pangenome and 15 lateral gene transfer events.</title>
        <authorList>
            <person name="Petersen C."/>
            <person name="Sorensen T."/>
            <person name="Nielsen M.R."/>
            <person name="Sondergaard T.E."/>
            <person name="Sorensen J.L."/>
            <person name="Fitzpatrick D.A."/>
            <person name="Frisvad J.C."/>
            <person name="Nielsen K.L."/>
        </authorList>
    </citation>
    <scope>NUCLEOTIDE SEQUENCE</scope>
    <source>
        <strain evidence="3">IBT 26290</strain>
    </source>
</reference>
<name>A0A9W9HTU4_9EURO</name>
<feature type="region of interest" description="Disordered" evidence="1">
    <location>
        <begin position="349"/>
        <end position="380"/>
    </location>
</feature>
<dbReference type="GeneID" id="81429692"/>
<dbReference type="PANTHER" id="PTHR47803">
    <property type="entry name" value="TRNA-SPECIFIC ADENOSINE DEAMINASE 1"/>
    <property type="match status" value="1"/>
</dbReference>
<accession>A0A9W9HTU4</accession>
<protein>
    <recommendedName>
        <fullName evidence="2">A to I editase domain-containing protein</fullName>
    </recommendedName>
</protein>
<comment type="caution">
    <text evidence="3">The sequence shown here is derived from an EMBL/GenBank/DDBJ whole genome shotgun (WGS) entry which is preliminary data.</text>
</comment>
<feature type="domain" description="A to I editase" evidence="2">
    <location>
        <begin position="64"/>
        <end position="281"/>
    </location>
</feature>
<dbReference type="Pfam" id="PF02137">
    <property type="entry name" value="A_deamin"/>
    <property type="match status" value="2"/>
</dbReference>
<dbReference type="Proteomes" id="UP001149163">
    <property type="component" value="Unassembled WGS sequence"/>
</dbReference>
<sequence>MSENTSMVPLASRIAALVHAHFDALPARNKPKIFADGSREWIPMTGIVAVKGKHTPSESLHCISVTSGAKCLPASQIPRCQGLVLHDCHAEILAIRAFNYWLLTECHAILTEEKSHIFKPNKTGETKHDFIPRSPFIRRRQQAENRANEAKPPVAWPPLEIQPDINFYMYCTCAPCGDASMELCMANQEDATPWEVNRPTNPNLADQGDLLEETLLDGRAHFSLLGVVRRKPARMDAESTRSKSCSDKLALRQVSSLLSCETSLLVAPTENAYLTGLILPEDEVSRTACDRSFGEKGRMEALAGRSWPETPAYDGSTTTYRFRPFEVLSVPAEEVDALWQFAKPKAGEARSLLPSEQPSDATAPKVAPKKSKPGNQADAGLVPFKDWPSILQPKACLHKHEDSQDQAQDGHTFHPIPEANTYEEFKRAGDDVTGPLRIRAKAIHDAKEVLKGWVSNSGDEGWGLDVLIDPKKRKR</sequence>
<evidence type="ECO:0000313" key="4">
    <source>
        <dbReference type="Proteomes" id="UP001149163"/>
    </source>
</evidence>
<dbReference type="EMBL" id="JAPQKN010000006">
    <property type="protein sequence ID" value="KAJ5157292.1"/>
    <property type="molecule type" value="Genomic_DNA"/>
</dbReference>